<dbReference type="AlphaFoldDB" id="A0A4P8L8F9"/>
<sequence>MHQSHRGHGSYTHGRGRAAGDRPGRGAPDRRREIGPEPCHGRNGSVQRGNDPWQRGLKGVQKMEKHFKTIDSIVWLPHRYAVGQTFYKFYEGLREKKILGNVCPECGKRWVPPRSFCPVCNTDIKDWMEVSQQGHIESWTRARREFYGQPVRPPFLAALIQLDGTDCRFLHLVHKPGLDLEMEKDVSGAVSKGQRVQAVWKEERQGHLLDINYFEILD</sequence>
<dbReference type="InterPro" id="IPR022002">
    <property type="entry name" value="ChsH2_Znr"/>
</dbReference>
<reference evidence="4 5" key="1">
    <citation type="submission" date="2019-05" db="EMBL/GenBank/DDBJ databases">
        <title>The Complete Genome Sequence of the n-alkane-degrading Desulfoglaeba alkanexedens ALDC reveals multiple alkylsuccinate synthase gene clusters.</title>
        <authorList>
            <person name="Callaghan A.V."/>
            <person name="Davidova I.A."/>
            <person name="Duncan K.E."/>
            <person name="Morris B."/>
            <person name="McInerney M.J."/>
        </authorList>
    </citation>
    <scope>NUCLEOTIDE SEQUENCE [LARGE SCALE GENOMIC DNA]</scope>
    <source>
        <strain evidence="4 5">ALDC</strain>
    </source>
</reference>
<dbReference type="InterPro" id="IPR012340">
    <property type="entry name" value="NA-bd_OB-fold"/>
</dbReference>
<dbReference type="Pfam" id="PF01796">
    <property type="entry name" value="OB_ChsH2_C"/>
    <property type="match status" value="1"/>
</dbReference>
<dbReference type="Gene3D" id="6.10.30.10">
    <property type="match status" value="1"/>
</dbReference>
<dbReference type="EMBL" id="CP040098">
    <property type="protein sequence ID" value="QCQ22912.1"/>
    <property type="molecule type" value="Genomic_DNA"/>
</dbReference>
<dbReference type="PANTHER" id="PTHR34075:SF4">
    <property type="entry name" value="DUF35 DOMAIN-CONTAINING PROTEIN"/>
    <property type="match status" value="1"/>
</dbReference>
<dbReference type="InterPro" id="IPR002878">
    <property type="entry name" value="ChsH2_C"/>
</dbReference>
<evidence type="ECO:0000313" key="4">
    <source>
        <dbReference type="EMBL" id="QCQ22912.1"/>
    </source>
</evidence>
<feature type="domain" description="ChsH2 rubredoxin-like zinc ribbon" evidence="3">
    <location>
        <begin position="91"/>
        <end position="120"/>
    </location>
</feature>
<evidence type="ECO:0000259" key="3">
    <source>
        <dbReference type="Pfam" id="PF12172"/>
    </source>
</evidence>
<proteinExistence type="predicted"/>
<evidence type="ECO:0000313" key="5">
    <source>
        <dbReference type="Proteomes" id="UP000298602"/>
    </source>
</evidence>
<gene>
    <name evidence="4" type="ORF">FDQ92_12465</name>
</gene>
<accession>A0A4P8L8F9</accession>
<dbReference type="KEGG" id="dax:FDQ92_12465"/>
<dbReference type="Proteomes" id="UP000298602">
    <property type="component" value="Chromosome"/>
</dbReference>
<organism evidence="4 5">
    <name type="scientific">Desulfoglaeba alkanexedens ALDC</name>
    <dbReference type="NCBI Taxonomy" id="980445"/>
    <lineage>
        <taxon>Bacteria</taxon>
        <taxon>Pseudomonadati</taxon>
        <taxon>Thermodesulfobacteriota</taxon>
        <taxon>Syntrophobacteria</taxon>
        <taxon>Syntrophobacterales</taxon>
        <taxon>Syntrophobacteraceae</taxon>
        <taxon>Desulfoglaeba</taxon>
    </lineage>
</organism>
<feature type="domain" description="ChsH2 C-terminal OB-fold" evidence="2">
    <location>
        <begin position="127"/>
        <end position="201"/>
    </location>
</feature>
<dbReference type="Pfam" id="PF12172">
    <property type="entry name" value="zf-ChsH2"/>
    <property type="match status" value="1"/>
</dbReference>
<dbReference type="OrthoDB" id="5514845at2"/>
<name>A0A4P8L8F9_9BACT</name>
<reference evidence="4 5" key="2">
    <citation type="submission" date="2019-05" db="EMBL/GenBank/DDBJ databases">
        <authorList>
            <person name="Suflita J.M."/>
            <person name="Marks C.R."/>
        </authorList>
    </citation>
    <scope>NUCLEOTIDE SEQUENCE [LARGE SCALE GENOMIC DNA]</scope>
    <source>
        <strain evidence="4 5">ALDC</strain>
    </source>
</reference>
<dbReference type="SUPFAM" id="SSF50249">
    <property type="entry name" value="Nucleic acid-binding proteins"/>
    <property type="match status" value="1"/>
</dbReference>
<evidence type="ECO:0000256" key="1">
    <source>
        <dbReference type="SAM" id="MobiDB-lite"/>
    </source>
</evidence>
<dbReference type="InterPro" id="IPR052513">
    <property type="entry name" value="Thioester_dehydratase-like"/>
</dbReference>
<keyword evidence="5" id="KW-1185">Reference proteome</keyword>
<dbReference type="PANTHER" id="PTHR34075">
    <property type="entry name" value="BLR3430 PROTEIN"/>
    <property type="match status" value="1"/>
</dbReference>
<feature type="region of interest" description="Disordered" evidence="1">
    <location>
        <begin position="1"/>
        <end position="54"/>
    </location>
</feature>
<protein>
    <submittedName>
        <fullName evidence="4">Zn-ribbon domain-containing OB-fold protein</fullName>
    </submittedName>
</protein>
<evidence type="ECO:0000259" key="2">
    <source>
        <dbReference type="Pfam" id="PF01796"/>
    </source>
</evidence>
<feature type="compositionally biased region" description="Basic and acidic residues" evidence="1">
    <location>
        <begin position="18"/>
        <end position="35"/>
    </location>
</feature>